<reference evidence="2" key="1">
    <citation type="journal article" date="2013" name="Nature">
        <title>Draft genome of the wheat A-genome progenitor Triticum urartu.</title>
        <authorList>
            <person name="Ling H.Q."/>
            <person name="Zhao S."/>
            <person name="Liu D."/>
            <person name="Wang J."/>
            <person name="Sun H."/>
            <person name="Zhang C."/>
            <person name="Fan H."/>
            <person name="Li D."/>
            <person name="Dong L."/>
            <person name="Tao Y."/>
            <person name="Gao C."/>
            <person name="Wu H."/>
            <person name="Li Y."/>
            <person name="Cui Y."/>
            <person name="Guo X."/>
            <person name="Zheng S."/>
            <person name="Wang B."/>
            <person name="Yu K."/>
            <person name="Liang Q."/>
            <person name="Yang W."/>
            <person name="Lou X."/>
            <person name="Chen J."/>
            <person name="Feng M."/>
            <person name="Jian J."/>
            <person name="Zhang X."/>
            <person name="Luo G."/>
            <person name="Jiang Y."/>
            <person name="Liu J."/>
            <person name="Wang Z."/>
            <person name="Sha Y."/>
            <person name="Zhang B."/>
            <person name="Wu H."/>
            <person name="Tang D."/>
            <person name="Shen Q."/>
            <person name="Xue P."/>
            <person name="Zou S."/>
            <person name="Wang X."/>
            <person name="Liu X."/>
            <person name="Wang F."/>
            <person name="Yang Y."/>
            <person name="An X."/>
            <person name="Dong Z."/>
            <person name="Zhang K."/>
            <person name="Zhang X."/>
            <person name="Luo M.C."/>
            <person name="Dvorak J."/>
            <person name="Tong Y."/>
            <person name="Wang J."/>
            <person name="Yang H."/>
            <person name="Li Z."/>
            <person name="Wang D."/>
            <person name="Zhang A."/>
            <person name="Wang J."/>
        </authorList>
    </citation>
    <scope>NUCLEOTIDE SEQUENCE</scope>
    <source>
        <strain evidence="2">cv. G1812</strain>
    </source>
</reference>
<accession>A0A8R7UG49</accession>
<organism evidence="1 2">
    <name type="scientific">Triticum urartu</name>
    <name type="common">Red wild einkorn</name>
    <name type="synonym">Crithodium urartu</name>
    <dbReference type="NCBI Taxonomy" id="4572"/>
    <lineage>
        <taxon>Eukaryota</taxon>
        <taxon>Viridiplantae</taxon>
        <taxon>Streptophyta</taxon>
        <taxon>Embryophyta</taxon>
        <taxon>Tracheophyta</taxon>
        <taxon>Spermatophyta</taxon>
        <taxon>Magnoliopsida</taxon>
        <taxon>Liliopsida</taxon>
        <taxon>Poales</taxon>
        <taxon>Poaceae</taxon>
        <taxon>BOP clade</taxon>
        <taxon>Pooideae</taxon>
        <taxon>Triticodae</taxon>
        <taxon>Triticeae</taxon>
        <taxon>Triticinae</taxon>
        <taxon>Triticum</taxon>
    </lineage>
</organism>
<evidence type="ECO:0000313" key="1">
    <source>
        <dbReference type="EnsemblPlants" id="TuG1812G0500001456.01.T01.cds304986"/>
    </source>
</evidence>
<dbReference type="Gramene" id="TuG1812G0500001456.01.T01">
    <property type="protein sequence ID" value="TuG1812G0500001456.01.T01.cds304986"/>
    <property type="gene ID" value="TuG1812G0500001456.01"/>
</dbReference>
<reference evidence="1" key="3">
    <citation type="submission" date="2022-06" db="UniProtKB">
        <authorList>
            <consortium name="EnsemblPlants"/>
        </authorList>
    </citation>
    <scope>IDENTIFICATION</scope>
</reference>
<sequence length="44" mass="4625">RGIALSAGPPSLPKHPSQVAFFGASDRPSHCLLLERVNSCCSSM</sequence>
<proteinExistence type="predicted"/>
<dbReference type="EnsemblPlants" id="TuG1812G0500001456.01.T01">
    <property type="protein sequence ID" value="TuG1812G0500001456.01.T01.cds304986"/>
    <property type="gene ID" value="TuG1812G0500001456.01"/>
</dbReference>
<evidence type="ECO:0000313" key="2">
    <source>
        <dbReference type="Proteomes" id="UP000015106"/>
    </source>
</evidence>
<reference evidence="1" key="2">
    <citation type="submission" date="2018-03" db="EMBL/GenBank/DDBJ databases">
        <title>The Triticum urartu genome reveals the dynamic nature of wheat genome evolution.</title>
        <authorList>
            <person name="Ling H."/>
            <person name="Ma B."/>
            <person name="Shi X."/>
            <person name="Liu H."/>
            <person name="Dong L."/>
            <person name="Sun H."/>
            <person name="Cao Y."/>
            <person name="Gao Q."/>
            <person name="Zheng S."/>
            <person name="Li Y."/>
            <person name="Yu Y."/>
            <person name="Du H."/>
            <person name="Qi M."/>
            <person name="Li Y."/>
            <person name="Yu H."/>
            <person name="Cui Y."/>
            <person name="Wang N."/>
            <person name="Chen C."/>
            <person name="Wu H."/>
            <person name="Zhao Y."/>
            <person name="Zhang J."/>
            <person name="Li Y."/>
            <person name="Zhou W."/>
            <person name="Zhang B."/>
            <person name="Hu W."/>
            <person name="Eijk M."/>
            <person name="Tang J."/>
            <person name="Witsenboer H."/>
            <person name="Zhao S."/>
            <person name="Li Z."/>
            <person name="Zhang A."/>
            <person name="Wang D."/>
            <person name="Liang C."/>
        </authorList>
    </citation>
    <scope>NUCLEOTIDE SEQUENCE [LARGE SCALE GENOMIC DNA]</scope>
    <source>
        <strain evidence="1">cv. G1812</strain>
    </source>
</reference>
<keyword evidence="2" id="KW-1185">Reference proteome</keyword>
<dbReference type="AlphaFoldDB" id="A0A8R7UG49"/>
<protein>
    <submittedName>
        <fullName evidence="1">Uncharacterized protein</fullName>
    </submittedName>
</protein>
<name>A0A8R7UG49_TRIUA</name>
<dbReference type="Proteomes" id="UP000015106">
    <property type="component" value="Chromosome 5"/>
</dbReference>